<sequence>MNKKNSTVKIYWQPEWATSIVYWSYTILLGCLALIIQLELIRVNIYTILLGTASLISFVIGTQRYLIVTEKIIKTVPLLKKNTQIIEIYHIKSIDVLNFSVTITQHDGATMTMLMLKKQQVKLIEALSDNNNFQGIIINRKDMG</sequence>
<dbReference type="Proteomes" id="UP001179600">
    <property type="component" value="Chromosome"/>
</dbReference>
<dbReference type="EMBL" id="CP116507">
    <property type="protein sequence ID" value="WCG22150.1"/>
    <property type="molecule type" value="Genomic_DNA"/>
</dbReference>
<dbReference type="InterPro" id="IPR020215">
    <property type="entry name" value="EbsA-like"/>
</dbReference>
<dbReference type="PROSITE" id="PS51257">
    <property type="entry name" value="PROKAR_LIPOPROTEIN"/>
    <property type="match status" value="1"/>
</dbReference>
<name>A0AAE9XK79_9ENTE</name>
<gene>
    <name evidence="2" type="ORF">PML95_07035</name>
</gene>
<evidence type="ECO:0000256" key="1">
    <source>
        <dbReference type="SAM" id="Phobius"/>
    </source>
</evidence>
<keyword evidence="1" id="KW-1133">Transmembrane helix</keyword>
<dbReference type="AlphaFoldDB" id="A0AAE9XK79"/>
<accession>A0AAE9XK79</accession>
<reference evidence="2" key="1">
    <citation type="submission" date="2023-01" db="EMBL/GenBank/DDBJ databases">
        <title>Oxazolidinone resistance genes in florfenicol resistant enterococci from beef cattle and veal calves at slaughter.</title>
        <authorList>
            <person name="Biggel M."/>
        </authorList>
    </citation>
    <scope>NUCLEOTIDE SEQUENCE</scope>
    <source>
        <strain evidence="2">K204-1</strain>
    </source>
</reference>
<feature type="transmembrane region" description="Helical" evidence="1">
    <location>
        <begin position="45"/>
        <end position="66"/>
    </location>
</feature>
<evidence type="ECO:0000313" key="3">
    <source>
        <dbReference type="Proteomes" id="UP001179600"/>
    </source>
</evidence>
<evidence type="ECO:0000313" key="2">
    <source>
        <dbReference type="EMBL" id="WCG22150.1"/>
    </source>
</evidence>
<keyword evidence="1" id="KW-0812">Transmembrane</keyword>
<feature type="transmembrane region" description="Helical" evidence="1">
    <location>
        <begin position="20"/>
        <end position="38"/>
    </location>
</feature>
<dbReference type="Pfam" id="PF17255">
    <property type="entry name" value="EbsA"/>
    <property type="match status" value="1"/>
</dbReference>
<keyword evidence="1" id="KW-0472">Membrane</keyword>
<protein>
    <submittedName>
        <fullName evidence="2">EbsA family protein</fullName>
    </submittedName>
</protein>
<proteinExistence type="predicted"/>
<organism evidence="2 3">
    <name type="scientific">Vagococcus lutrae</name>
    <dbReference type="NCBI Taxonomy" id="81947"/>
    <lineage>
        <taxon>Bacteria</taxon>
        <taxon>Bacillati</taxon>
        <taxon>Bacillota</taxon>
        <taxon>Bacilli</taxon>
        <taxon>Lactobacillales</taxon>
        <taxon>Enterococcaceae</taxon>
        <taxon>Vagococcus</taxon>
    </lineage>
</organism>
<dbReference type="RefSeq" id="WP_272163123.1">
    <property type="nucleotide sequence ID" value="NZ_CP116507.1"/>
</dbReference>